<proteinExistence type="predicted"/>
<dbReference type="EMBL" id="JAVHXJ020000153">
    <property type="protein sequence ID" value="MGI1900161.1"/>
    <property type="molecule type" value="Genomic_DNA"/>
</dbReference>
<evidence type="ECO:0000313" key="2">
    <source>
        <dbReference type="Proteomes" id="UP001354073"/>
    </source>
</evidence>
<reference evidence="1" key="1">
    <citation type="submission" date="2024-11" db="EMBL/GenBank/DDBJ databases">
        <title>Identification of new Vibrio campbellii strains harboring the pVA1 plasmid isolated from Penaeus vannamei postlarvae affected by outbreaks of acute hepatopancreatic necrosis disease (AHPND) in Mexico.</title>
        <authorList>
            <person name="Gomez-Gil B."/>
            <person name="Enciso-Ibarra J."/>
        </authorList>
    </citation>
    <scope>NUCLEOTIDE SEQUENCE</scope>
    <source>
        <strain evidence="1">M270204</strain>
    </source>
</reference>
<protein>
    <submittedName>
        <fullName evidence="1">Uncharacterized protein</fullName>
    </submittedName>
</protein>
<gene>
    <name evidence="1" type="ORF">REH74_021815</name>
</gene>
<organism evidence="1 2">
    <name type="scientific">Vibrio campbellii</name>
    <dbReference type="NCBI Taxonomy" id="680"/>
    <lineage>
        <taxon>Bacteria</taxon>
        <taxon>Pseudomonadati</taxon>
        <taxon>Pseudomonadota</taxon>
        <taxon>Gammaproteobacteria</taxon>
        <taxon>Vibrionales</taxon>
        <taxon>Vibrionaceae</taxon>
        <taxon>Vibrio</taxon>
    </lineage>
</organism>
<sequence length="724" mass="82193">MSQMESSKKIYSQLQLVIDELVQKLSTNSRDVSTHEHTQQGREVLGKLHEQIHEQLSILDKYAEWDTYTIALYGETNAGKSTIIETLRILFDEEGKKQSQLEFKEWQHKSCITKESIKAVRQLILDTESELDIQKSALKKISLELDNTISERENVLNEKKQQWEYLKNSASFLKRIWWLFQTSPDLKLYKEAQQGLEQAHYIKERKIQELVERIDAIALDVINHRTKHDEMIEQLRQAESLADGAIIGNGRSDFTLETQSYSFERDGHKFNILDVPGIEGKESKVSDAIWQAVHKAHTVFYITGKASAPQKGDGKNPGTLDKIKQHLGAQSEVWTVFNKRVQNPIQIKNRELVSEGEEESLKVLNTTMKDYLGDSYQSHIALSAYPAFLAVSSCLLPASRDEKNQDKFLDQFSQQALLEKSNINAIAEMFNESTVSSFKGKILLSNTNKAREVVVQAIKSVSELYGGKFAPLLADLDQELGHSSAELNSHMATLRSRLQNGAAKQIRDFEDQVRIKTYGQIDNDISNDEFERKLKSNIEYHQSLLIHNMPELMSKEIEKFEERLNETLARFQDQTNDVMGNYSSLNNIDTSININIDNGVNVWGILGAVGGGLVLFWNPVGWAVVAVSVASLVFQVYKAFRSMFSSSYKKSQQKKSTNENIAKVASKIQNNIDQIIGSAMKDVEANVLKISDAMSESIQHIRDVNSKLSQSKFELNKLLNDLEF</sequence>
<accession>A0ACC7REW5</accession>
<evidence type="ECO:0000313" key="1">
    <source>
        <dbReference type="EMBL" id="MGI1900161.1"/>
    </source>
</evidence>
<name>A0ACC7REW5_9VIBR</name>
<dbReference type="Proteomes" id="UP001354073">
    <property type="component" value="Unassembled WGS sequence"/>
</dbReference>
<comment type="caution">
    <text evidence="1">The sequence shown here is derived from an EMBL/GenBank/DDBJ whole genome shotgun (WGS) entry which is preliminary data.</text>
</comment>